<keyword evidence="1" id="KW-0732">Signal</keyword>
<feature type="domain" description="Outer membrane protein beta-barrel" evidence="2">
    <location>
        <begin position="6"/>
        <end position="204"/>
    </location>
</feature>
<gene>
    <name evidence="3" type="ORF">H9Y05_11565</name>
</gene>
<proteinExistence type="predicted"/>
<organism evidence="3 4">
    <name type="scientific">Taishania pollutisoli</name>
    <dbReference type="NCBI Taxonomy" id="2766479"/>
    <lineage>
        <taxon>Bacteria</taxon>
        <taxon>Pseudomonadati</taxon>
        <taxon>Bacteroidota</taxon>
        <taxon>Flavobacteriia</taxon>
        <taxon>Flavobacteriales</taxon>
        <taxon>Crocinitomicaceae</taxon>
        <taxon>Taishania</taxon>
    </lineage>
</organism>
<dbReference type="InterPro" id="IPR027385">
    <property type="entry name" value="Beta-barrel_OMP"/>
</dbReference>
<dbReference type="AlphaFoldDB" id="A0A8J6U093"/>
<keyword evidence="4" id="KW-1185">Reference proteome</keyword>
<name>A0A8J6U093_9FLAO</name>
<dbReference type="InterPro" id="IPR011250">
    <property type="entry name" value="OMP/PagP_B-barrel"/>
</dbReference>
<dbReference type="Gene3D" id="2.40.160.20">
    <property type="match status" value="1"/>
</dbReference>
<dbReference type="EMBL" id="JACVEL010000008">
    <property type="protein sequence ID" value="MBC9813103.1"/>
    <property type="molecule type" value="Genomic_DNA"/>
</dbReference>
<reference evidence="3" key="1">
    <citation type="submission" date="2020-09" db="EMBL/GenBank/DDBJ databases">
        <title>Taishania pollutisoli gen. nov., sp. nov., Isolated from Tetrabromobisphenol A-Contaminated Soil.</title>
        <authorList>
            <person name="Chen Q."/>
        </authorList>
    </citation>
    <scope>NUCLEOTIDE SEQUENCE</scope>
    <source>
        <strain evidence="3">CZZ-1</strain>
    </source>
</reference>
<dbReference type="SUPFAM" id="SSF56925">
    <property type="entry name" value="OMPA-like"/>
    <property type="match status" value="1"/>
</dbReference>
<evidence type="ECO:0000259" key="2">
    <source>
        <dbReference type="Pfam" id="PF13505"/>
    </source>
</evidence>
<evidence type="ECO:0000256" key="1">
    <source>
        <dbReference type="ARBA" id="ARBA00022729"/>
    </source>
</evidence>
<dbReference type="Pfam" id="PF13505">
    <property type="entry name" value="OMP_b-brl"/>
    <property type="match status" value="1"/>
</dbReference>
<accession>A0A8J6U093</accession>
<evidence type="ECO:0000313" key="3">
    <source>
        <dbReference type="EMBL" id="MBC9813103.1"/>
    </source>
</evidence>
<evidence type="ECO:0000313" key="4">
    <source>
        <dbReference type="Proteomes" id="UP000652681"/>
    </source>
</evidence>
<sequence>MRKIVLLAAVLFTGFGVKAQGFYGEFNVGYGFGIPSSNLGTESYTDLSGNGSYQKPIYGTLGSGLNLTLTPGYMINKHLGVELGINYFLGSKTVISESSSSVNATDKTTAHSNQLRLLPSLVVSTGGDKLYAYAKAGLAIPVFGDTKGLREISVPSPMGPIPTEVETTTKGNVSLGFRGSVGIGYNISELIGLQLEVFHTSLTIKPKSRAIDSYTVAGQDISGMLTVYDKETKYIDELNSTSNNSSTNPNYSAGVAKEELATKSNFSQFGVSLGVKFNF</sequence>
<dbReference type="RefSeq" id="WP_163491891.1">
    <property type="nucleotide sequence ID" value="NZ_JACVEL010000008.1"/>
</dbReference>
<protein>
    <submittedName>
        <fullName evidence="3">Outer membrane beta-barrel protein</fullName>
    </submittedName>
</protein>
<comment type="caution">
    <text evidence="3">The sequence shown here is derived from an EMBL/GenBank/DDBJ whole genome shotgun (WGS) entry which is preliminary data.</text>
</comment>
<dbReference type="Proteomes" id="UP000652681">
    <property type="component" value="Unassembled WGS sequence"/>
</dbReference>